<dbReference type="EMBL" id="JAGIZA010000010">
    <property type="protein sequence ID" value="MBP0494504.1"/>
    <property type="molecule type" value="Genomic_DNA"/>
</dbReference>
<dbReference type="GO" id="GO:0005198">
    <property type="term" value="F:structural molecule activity"/>
    <property type="evidence" value="ECO:0007669"/>
    <property type="project" value="InterPro"/>
</dbReference>
<keyword evidence="3" id="KW-0975">Bacterial flagellum</keyword>
<dbReference type="GO" id="GO:0009288">
    <property type="term" value="C:bacterial-type flagellum"/>
    <property type="evidence" value="ECO:0007669"/>
    <property type="project" value="UniProtKB-SubCell"/>
</dbReference>
<protein>
    <recommendedName>
        <fullName evidence="5">Flagellin C-terminal domain-containing protein</fullName>
    </recommendedName>
</protein>
<reference evidence="6" key="1">
    <citation type="submission" date="2021-03" db="EMBL/GenBank/DDBJ databases">
        <authorList>
            <person name="So Y."/>
        </authorList>
    </citation>
    <scope>NUCLEOTIDE SEQUENCE</scope>
    <source>
        <strain evidence="6">SG15</strain>
    </source>
</reference>
<evidence type="ECO:0000256" key="4">
    <source>
        <dbReference type="SAM" id="MobiDB-lite"/>
    </source>
</evidence>
<evidence type="ECO:0000259" key="5">
    <source>
        <dbReference type="Pfam" id="PF00700"/>
    </source>
</evidence>
<evidence type="ECO:0000313" key="7">
    <source>
        <dbReference type="Proteomes" id="UP000677537"/>
    </source>
</evidence>
<accession>A0A940S6Y6</accession>
<comment type="caution">
    <text evidence="6">The sequence shown here is derived from an EMBL/GenBank/DDBJ whole genome shotgun (WGS) entry which is preliminary data.</text>
</comment>
<gene>
    <name evidence="6" type="ORF">J5Y10_17100</name>
</gene>
<dbReference type="InterPro" id="IPR001492">
    <property type="entry name" value="Flagellin"/>
</dbReference>
<dbReference type="Gene3D" id="1.20.1330.10">
    <property type="entry name" value="f41 fragment of flagellin, N-terminal domain"/>
    <property type="match status" value="1"/>
</dbReference>
<dbReference type="SUPFAM" id="SSF64518">
    <property type="entry name" value="Phase 1 flagellin"/>
    <property type="match status" value="1"/>
</dbReference>
<name>A0A940S6Y6_9PROT</name>
<organism evidence="6 7">
    <name type="scientific">Roseomonas indoligenes</name>
    <dbReference type="NCBI Taxonomy" id="2820811"/>
    <lineage>
        <taxon>Bacteria</taxon>
        <taxon>Pseudomonadati</taxon>
        <taxon>Pseudomonadota</taxon>
        <taxon>Alphaproteobacteria</taxon>
        <taxon>Acetobacterales</taxon>
        <taxon>Roseomonadaceae</taxon>
        <taxon>Roseomonas</taxon>
    </lineage>
</organism>
<dbReference type="AlphaFoldDB" id="A0A940S6Y6"/>
<comment type="similarity">
    <text evidence="2">Belongs to the bacterial flagellin family.</text>
</comment>
<feature type="domain" description="Flagellin C-terminal" evidence="5">
    <location>
        <begin position="278"/>
        <end position="357"/>
    </location>
</feature>
<dbReference type="PANTHER" id="PTHR42792:SF1">
    <property type="entry name" value="FLAGELLAR HOOK-ASSOCIATED PROTEIN 3"/>
    <property type="match status" value="1"/>
</dbReference>
<feature type="region of interest" description="Disordered" evidence="4">
    <location>
        <begin position="187"/>
        <end position="208"/>
    </location>
</feature>
<evidence type="ECO:0000256" key="1">
    <source>
        <dbReference type="ARBA" id="ARBA00004365"/>
    </source>
</evidence>
<dbReference type="Proteomes" id="UP000677537">
    <property type="component" value="Unassembled WGS sequence"/>
</dbReference>
<sequence length="357" mass="36301">MAIAGIGSGALAQLVQQSSVIKAQLTTLAAQSADGRRGTWYGDFAGTAARAISLRGEISRRETHTTAIDRALGTTAASQDALAQLSTIAESFLTEAGKITTADSTRIAALARGARDAVQQVAALLNERQGDSYLFGGADTGNPPLPDPANIMSTTMATDIAAAVSSLGPGNGPTVLAGTLTAARNTNPGETPFSDYALDPATGGNEPRPTTLTGDGESVGTGLFASRNAAATGTGSETGSWSRDLLRGLMTLANLTADKTAAGADFDAVVTGVKASLKSAMTGLGEEAGALGLSEARLEAAKARHEDMGLALKSQLSDVEEVDLASTLTALQDTQTRLQASWQALSMLSGLSLTKFL</sequence>
<dbReference type="PANTHER" id="PTHR42792">
    <property type="entry name" value="FLAGELLIN"/>
    <property type="match status" value="1"/>
</dbReference>
<dbReference type="Pfam" id="PF00700">
    <property type="entry name" value="Flagellin_C"/>
    <property type="match status" value="1"/>
</dbReference>
<evidence type="ECO:0000256" key="2">
    <source>
        <dbReference type="ARBA" id="ARBA00005709"/>
    </source>
</evidence>
<evidence type="ECO:0000313" key="6">
    <source>
        <dbReference type="EMBL" id="MBP0494504.1"/>
    </source>
</evidence>
<dbReference type="RefSeq" id="WP_209375238.1">
    <property type="nucleotide sequence ID" value="NZ_JAGIZA010000010.1"/>
</dbReference>
<evidence type="ECO:0000256" key="3">
    <source>
        <dbReference type="ARBA" id="ARBA00023143"/>
    </source>
</evidence>
<proteinExistence type="inferred from homology"/>
<keyword evidence="7" id="KW-1185">Reference proteome</keyword>
<comment type="subcellular location">
    <subcellularLocation>
        <location evidence="1">Bacterial flagellum</location>
    </subcellularLocation>
</comment>
<dbReference type="InterPro" id="IPR046358">
    <property type="entry name" value="Flagellin_C"/>
</dbReference>